<accession>A0ABU6II47</accession>
<evidence type="ECO:0000313" key="1">
    <source>
        <dbReference type="EMBL" id="MEC4176038.1"/>
    </source>
</evidence>
<evidence type="ECO:0008006" key="3">
    <source>
        <dbReference type="Google" id="ProtNLM"/>
    </source>
</evidence>
<organism evidence="1 2">
    <name type="scientific">Adlercreutzia wanghongyangiae</name>
    <dbReference type="NCBI Taxonomy" id="3111451"/>
    <lineage>
        <taxon>Bacteria</taxon>
        <taxon>Bacillati</taxon>
        <taxon>Actinomycetota</taxon>
        <taxon>Coriobacteriia</taxon>
        <taxon>Eggerthellales</taxon>
        <taxon>Eggerthellaceae</taxon>
        <taxon>Adlercreutzia</taxon>
    </lineage>
</organism>
<name>A0ABU6II47_9ACTN</name>
<reference evidence="1 2" key="1">
    <citation type="submission" date="2024-01" db="EMBL/GenBank/DDBJ databases">
        <title>novel species in genus Adlercreutzia.</title>
        <authorList>
            <person name="Liu X."/>
        </authorList>
    </citation>
    <scope>NUCLEOTIDE SEQUENCE [LARGE SCALE GENOMIC DNA]</scope>
    <source>
        <strain evidence="1 2">R7</strain>
    </source>
</reference>
<gene>
    <name evidence="1" type="ORF">VIN30_06220</name>
</gene>
<evidence type="ECO:0000313" key="2">
    <source>
        <dbReference type="Proteomes" id="UP001349994"/>
    </source>
</evidence>
<keyword evidence="2" id="KW-1185">Reference proteome</keyword>
<dbReference type="EMBL" id="JAYMFF010000010">
    <property type="protein sequence ID" value="MEC4176038.1"/>
    <property type="molecule type" value="Genomic_DNA"/>
</dbReference>
<dbReference type="RefSeq" id="WP_338210114.1">
    <property type="nucleotide sequence ID" value="NZ_JAYMFF010000010.1"/>
</dbReference>
<dbReference type="Proteomes" id="UP001349994">
    <property type="component" value="Unassembled WGS sequence"/>
</dbReference>
<sequence>MNDHELDCAIRATLDGARPSSGACAAMDAAFAAIAQDAASSAPSSRQGRRLPLTAKPWARAAAVACAVCLGAGGTAYAADALGLISLKPSAPYQVMLGIADDTAENGTEPVPDTVDHYRLKLAYEPAGLTRDPDRTAAGAPSDGRCADFYSDDFLQSLRVSVLYHDTDEAFPVSYVAASETVDVNGRASALITNGYGPDNRYLQLFIPFPDEHRVVVVGATASLRDEMLAVARGISLEPAGTVGRTHLWLLSDFLAPALSEGDAADTASLRASHDQMAHLHQVGDAFALPNDDAALFDRDDESTLEARVTDVKVADNLSTLACDEMIPDEWRAVADGGGTLGSTEISFRTYGDGVNSLDEVVATRSVPMALVQVSIDYTNTGDAALDDVLFFAGLLSATEGPGGWQVFDRASQVPGSDEAVLGTTLGTGEMYYYDVNGRKATDDPDAPNYIAHLEPGETATVSVAWLVPRDELEQLLLTLSSSGYCFDEEALQLGYVDIRQ</sequence>
<protein>
    <recommendedName>
        <fullName evidence="3">DUF4352 domain-containing protein</fullName>
    </recommendedName>
</protein>
<comment type="caution">
    <text evidence="1">The sequence shown here is derived from an EMBL/GenBank/DDBJ whole genome shotgun (WGS) entry which is preliminary data.</text>
</comment>
<proteinExistence type="predicted"/>